<evidence type="ECO:0000313" key="2">
    <source>
        <dbReference type="EMBL" id="MBB5069918.1"/>
    </source>
</evidence>
<organism evidence="2 3">
    <name type="scientific">Saccharopolyspora gloriosae</name>
    <dbReference type="NCBI Taxonomy" id="455344"/>
    <lineage>
        <taxon>Bacteria</taxon>
        <taxon>Bacillati</taxon>
        <taxon>Actinomycetota</taxon>
        <taxon>Actinomycetes</taxon>
        <taxon>Pseudonocardiales</taxon>
        <taxon>Pseudonocardiaceae</taxon>
        <taxon>Saccharopolyspora</taxon>
    </lineage>
</organism>
<gene>
    <name evidence="2" type="ORF">BJ969_003006</name>
</gene>
<proteinExistence type="predicted"/>
<evidence type="ECO:0000256" key="1">
    <source>
        <dbReference type="SAM" id="MobiDB-lite"/>
    </source>
</evidence>
<accession>A0A840NI07</accession>
<evidence type="ECO:0000313" key="3">
    <source>
        <dbReference type="Proteomes" id="UP000580474"/>
    </source>
</evidence>
<feature type="region of interest" description="Disordered" evidence="1">
    <location>
        <begin position="38"/>
        <end position="60"/>
    </location>
</feature>
<dbReference type="RefSeq" id="WP_184479534.1">
    <property type="nucleotide sequence ID" value="NZ_JACHIV010000001.1"/>
</dbReference>
<name>A0A840NI07_9PSEU</name>
<dbReference type="AlphaFoldDB" id="A0A840NI07"/>
<comment type="caution">
    <text evidence="2">The sequence shown here is derived from an EMBL/GenBank/DDBJ whole genome shotgun (WGS) entry which is preliminary data.</text>
</comment>
<reference evidence="2 3" key="1">
    <citation type="submission" date="2020-08" db="EMBL/GenBank/DDBJ databases">
        <title>Sequencing the genomes of 1000 actinobacteria strains.</title>
        <authorList>
            <person name="Klenk H.-P."/>
        </authorList>
    </citation>
    <scope>NUCLEOTIDE SEQUENCE [LARGE SCALE GENOMIC DNA]</scope>
    <source>
        <strain evidence="2 3">DSM 45582</strain>
    </source>
</reference>
<protein>
    <submittedName>
        <fullName evidence="2">Uncharacterized protein</fullName>
    </submittedName>
</protein>
<dbReference type="Proteomes" id="UP000580474">
    <property type="component" value="Unassembled WGS sequence"/>
</dbReference>
<keyword evidence="3" id="KW-1185">Reference proteome</keyword>
<dbReference type="EMBL" id="JACHIV010000001">
    <property type="protein sequence ID" value="MBB5069918.1"/>
    <property type="molecule type" value="Genomic_DNA"/>
</dbReference>
<sequence>MDLKTAFEKLNEESVVSFHSTPRLVDQVRGRAKHLDRERVKKKRPPLARPGRTFPFPGAQNAASGMSVTPWQLLHTFARAVALAGQGSARALAQQWDCLRYVTAIETRDGRRMRLSSEGENWHTHKRSLQARDLGSAFGLSAAQQLLRERYPDHRFDVLDAEIVFSAFRPAKGRRPAAGNSGLPNHFLVGRKPGAPLRIFAVDARGSHGKPEAQHDQLARSQHRAHTLLLGESDTRGEPVPALMLATSLLKGEGIETRVLATDGLGILTVPGKSAPNLSEPAADKNLYPEIDTRDADGLPSSRPGFAIHEDHWEWLSQILARTGAASLLTFAGERDTARGLLTERQQKLLGPTGSDSTPGLQCDASITLGGMTFVGTDQVFRLRKQRVEVFSALLSEQRDLLANWRLDEHEARLPTVLKAWHRNKSVVEHQWGGLVHMDSSGALLAIRKQRRSNRRLL</sequence>